<sequence>MATIAPFRAVRPKSELASQVAAPPYDVVSLQEARDLADGNPYCFLRIGRAELELGDGVDPYSAEVYQRGADNLRKLINDGVLAQEPQPLFGVYRQKWGQHEQTGIVALASVDEYDRGIIKKHEYTRPVKEADRVRIIETHESQSGPVLLFFRQTAKIDQWLKEVTSTKPDVHFVAHDKIEHTVWSVRDSLAIQEIMKNFQDLPALYIADGHHRSAAASRVRASRGQAGAQPAGNHEDGFLAVIFPHDQLQILPYNRVVRDLNGFTPKELLEKLAPHFDLQVTAGPGDPPAAGFDMYLEGQWHRAKPKKDPSLNSQQDPVRALAVSELTERVLDPLLGIKDQRSDPRIDFVGGIRGTQQLAALVDSGDWAVAFWLYPTTVEELMAVADADRVMPPKSTWFEPKLRDGLFVHMLHDK</sequence>
<dbReference type="RefSeq" id="WP_312640055.1">
    <property type="nucleotide sequence ID" value="NZ_CP116967.1"/>
</dbReference>
<dbReference type="EMBL" id="CP116967">
    <property type="protein sequence ID" value="WNM56464.1"/>
    <property type="molecule type" value="Genomic_DNA"/>
</dbReference>
<organism evidence="1 2">
    <name type="scientific">Candidatus Nitrospira allomarina</name>
    <dbReference type="NCBI Taxonomy" id="3020900"/>
    <lineage>
        <taxon>Bacteria</taxon>
        <taxon>Pseudomonadati</taxon>
        <taxon>Nitrospirota</taxon>
        <taxon>Nitrospiria</taxon>
        <taxon>Nitrospirales</taxon>
        <taxon>Nitrospiraceae</taxon>
        <taxon>Nitrospira</taxon>
    </lineage>
</organism>
<dbReference type="PANTHER" id="PTHR36454">
    <property type="entry name" value="LMO2823 PROTEIN"/>
    <property type="match status" value="1"/>
</dbReference>
<keyword evidence="2" id="KW-1185">Reference proteome</keyword>
<dbReference type="AlphaFoldDB" id="A0AA96GCY4"/>
<dbReference type="KEGG" id="nall:PP769_10770"/>
<dbReference type="PIRSF" id="PIRSF033563">
    <property type="entry name" value="UCP033563"/>
    <property type="match status" value="1"/>
</dbReference>
<gene>
    <name evidence="1" type="ORF">PP769_10770</name>
</gene>
<dbReference type="InterPro" id="IPR008323">
    <property type="entry name" value="UCP033563"/>
</dbReference>
<accession>A0AA96GCY4</accession>
<evidence type="ECO:0000313" key="1">
    <source>
        <dbReference type="EMBL" id="WNM56464.1"/>
    </source>
</evidence>
<dbReference type="PANTHER" id="PTHR36454:SF1">
    <property type="entry name" value="DUF1015 DOMAIN-CONTAINING PROTEIN"/>
    <property type="match status" value="1"/>
</dbReference>
<reference evidence="1 2" key="1">
    <citation type="submission" date="2023-01" db="EMBL/GenBank/DDBJ databases">
        <title>Cultivation and genomic characterization of new, ubiquitous marine nitrite-oxidizing bacteria from the Nitrospirales.</title>
        <authorList>
            <person name="Mueller A.J."/>
            <person name="Daebeler A."/>
            <person name="Herbold C.W."/>
            <person name="Kirkegaard R.H."/>
            <person name="Daims H."/>
        </authorList>
    </citation>
    <scope>NUCLEOTIDE SEQUENCE [LARGE SCALE GENOMIC DNA]</scope>
    <source>
        <strain evidence="1 2">VA</strain>
    </source>
</reference>
<dbReference type="Pfam" id="PF06245">
    <property type="entry name" value="DUF1015"/>
    <property type="match status" value="1"/>
</dbReference>
<proteinExistence type="predicted"/>
<dbReference type="Proteomes" id="UP001302719">
    <property type="component" value="Chromosome"/>
</dbReference>
<protein>
    <submittedName>
        <fullName evidence="1">DUF1015 family protein</fullName>
    </submittedName>
</protein>
<evidence type="ECO:0000313" key="2">
    <source>
        <dbReference type="Proteomes" id="UP001302719"/>
    </source>
</evidence>
<name>A0AA96GCY4_9BACT</name>